<reference evidence="2" key="2">
    <citation type="submission" date="2020-10" db="EMBL/GenBank/DDBJ databases">
        <authorList>
            <person name="Cooper E.A."/>
            <person name="Brenton Z.W."/>
            <person name="Flinn B.S."/>
            <person name="Jenkins J."/>
            <person name="Shu S."/>
            <person name="Flowers D."/>
            <person name="Luo F."/>
            <person name="Wang Y."/>
            <person name="Xia P."/>
            <person name="Barry K."/>
            <person name="Daum C."/>
            <person name="Lipzen A."/>
            <person name="Yoshinaga Y."/>
            <person name="Schmutz J."/>
            <person name="Saski C."/>
            <person name="Vermerris W."/>
            <person name="Kresovich S."/>
        </authorList>
    </citation>
    <scope>NUCLEOTIDE SEQUENCE</scope>
</reference>
<feature type="region of interest" description="Disordered" evidence="1">
    <location>
        <begin position="1"/>
        <end position="44"/>
    </location>
</feature>
<name>A0A921R0J6_SORBI</name>
<gene>
    <name evidence="2" type="ORF">BDA96_05G241800</name>
</gene>
<protein>
    <submittedName>
        <fullName evidence="2">Uncharacterized protein</fullName>
    </submittedName>
</protein>
<accession>A0A921R0J6</accession>
<dbReference type="AlphaFoldDB" id="A0A921R0J6"/>
<dbReference type="EMBL" id="CM027684">
    <property type="protein sequence ID" value="KAG0531063.1"/>
    <property type="molecule type" value="Genomic_DNA"/>
</dbReference>
<dbReference type="Proteomes" id="UP000807115">
    <property type="component" value="Chromosome 5"/>
</dbReference>
<reference evidence="2" key="1">
    <citation type="journal article" date="2019" name="BMC Genomics">
        <title>A new reference genome for Sorghum bicolor reveals high levels of sequence similarity between sweet and grain genotypes: implications for the genetics of sugar metabolism.</title>
        <authorList>
            <person name="Cooper E.A."/>
            <person name="Brenton Z.W."/>
            <person name="Flinn B.S."/>
            <person name="Jenkins J."/>
            <person name="Shu S."/>
            <person name="Flowers D."/>
            <person name="Luo F."/>
            <person name="Wang Y."/>
            <person name="Xia P."/>
            <person name="Barry K."/>
            <person name="Daum C."/>
            <person name="Lipzen A."/>
            <person name="Yoshinaga Y."/>
            <person name="Schmutz J."/>
            <person name="Saski C."/>
            <person name="Vermerris W."/>
            <person name="Kresovich S."/>
        </authorList>
    </citation>
    <scope>NUCLEOTIDE SEQUENCE</scope>
</reference>
<sequence length="228" mass="25235">MAFGSGSRKRRWSEDDEDIHAEADGEDIDASEEGDIELDDEEEEQVQAAGKINPLIAEITMLGGEKGKNDGGSKNWRCNHCKKEFKSSLTRVRVHLLGAQPGKKPQIQRCPVLLNDAAKTWELRDKVKEAEKSSKSVQQKGRLLNNSLAQAFGAAERDAVDLKIMQFIAANGISFNVLRSPHYSEMVTAINNAPKGYKGPGSEKARTTLLDALKRNVENDLSTVRDTW</sequence>
<evidence type="ECO:0000313" key="2">
    <source>
        <dbReference type="EMBL" id="KAG0531063.1"/>
    </source>
</evidence>
<comment type="caution">
    <text evidence="2">The sequence shown here is derived from an EMBL/GenBank/DDBJ whole genome shotgun (WGS) entry which is preliminary data.</text>
</comment>
<evidence type="ECO:0000256" key="1">
    <source>
        <dbReference type="SAM" id="MobiDB-lite"/>
    </source>
</evidence>
<evidence type="ECO:0000313" key="3">
    <source>
        <dbReference type="Proteomes" id="UP000807115"/>
    </source>
</evidence>
<proteinExistence type="predicted"/>
<organism evidence="2 3">
    <name type="scientific">Sorghum bicolor</name>
    <name type="common">Sorghum</name>
    <name type="synonym">Sorghum vulgare</name>
    <dbReference type="NCBI Taxonomy" id="4558"/>
    <lineage>
        <taxon>Eukaryota</taxon>
        <taxon>Viridiplantae</taxon>
        <taxon>Streptophyta</taxon>
        <taxon>Embryophyta</taxon>
        <taxon>Tracheophyta</taxon>
        <taxon>Spermatophyta</taxon>
        <taxon>Magnoliopsida</taxon>
        <taxon>Liliopsida</taxon>
        <taxon>Poales</taxon>
        <taxon>Poaceae</taxon>
        <taxon>PACMAD clade</taxon>
        <taxon>Panicoideae</taxon>
        <taxon>Andropogonodae</taxon>
        <taxon>Andropogoneae</taxon>
        <taxon>Sorghinae</taxon>
        <taxon>Sorghum</taxon>
    </lineage>
</organism>
<feature type="compositionally biased region" description="Acidic residues" evidence="1">
    <location>
        <begin position="14"/>
        <end position="44"/>
    </location>
</feature>